<dbReference type="InterPro" id="IPR000891">
    <property type="entry name" value="PYR_CT"/>
</dbReference>
<accession>A0ABT2SYI6</accession>
<dbReference type="RefSeq" id="WP_262572747.1">
    <property type="nucleotide sequence ID" value="NZ_JAOQKJ010000001.1"/>
</dbReference>
<comment type="caution">
    <text evidence="3">The sequence shown here is derived from an EMBL/GenBank/DDBJ whole genome shotgun (WGS) entry which is preliminary data.</text>
</comment>
<feature type="domain" description="Pyruvate carboxyltransferase" evidence="2">
    <location>
        <begin position="4"/>
        <end position="241"/>
    </location>
</feature>
<proteinExistence type="predicted"/>
<dbReference type="Pfam" id="PF00682">
    <property type="entry name" value="HMGL-like"/>
    <property type="match status" value="1"/>
</dbReference>
<dbReference type="PANTHER" id="PTHR10277">
    <property type="entry name" value="HOMOCITRATE SYNTHASE-RELATED"/>
    <property type="match status" value="1"/>
</dbReference>
<sequence length="527" mass="60885">MINKVKVLDCTLRDGGYINNWQFGEKNIRAIIENLVLAGVDIIETGFIRECDYCKDLSVFQNVDQIKDMISPKASKILYAAMIEQHNYNPELISQHDEKSVDIIRVTFHRNEWKQTQNTVRELMNKGYKVCVQPVGTVSYEDKDLLTLIEDVNKLKPYAFYLVDTLGVMYQYDMRKLFYLVDDNLSQDICLGFHSHNNLQMSFANAQELIRLNNKRTIIVDSACYGMGRGVGNLVTELFIDYANKNIEQKYEVTPVLKIVDKYLMPIYAEHRWGYDLPYFISATVKCHPNYAAYLIKKETLEIEKIEKILNLIPENERNEYNPELIEQLYIRIQGCEINDEESYRELIRKIGDRDVLILGLGASIIKYEKNINNIIKKQNVFVIALNFIPINIKVDAVFVSNEKRITNMKISKSNFVIATSNLIEKIQAGLFFNYTSLLGEGDALDNAGAMVIRVLRKLDVKKVYMAGFDGYDVDASSCYALDEIKKMLDYDTVNKKNREISKQLKMALKGMEYELLTPTKYKINCI</sequence>
<evidence type="ECO:0000313" key="3">
    <source>
        <dbReference type="EMBL" id="MCU6743065.1"/>
    </source>
</evidence>
<dbReference type="PANTHER" id="PTHR10277:SF9">
    <property type="entry name" value="2-ISOPROPYLMALATE SYNTHASE 1, CHLOROPLASTIC-RELATED"/>
    <property type="match status" value="1"/>
</dbReference>
<name>A0ABT2SYI6_9FIRM</name>
<dbReference type="SUPFAM" id="SSF51569">
    <property type="entry name" value="Aldolase"/>
    <property type="match status" value="1"/>
</dbReference>
<dbReference type="EMBL" id="JAOQKJ010000001">
    <property type="protein sequence ID" value="MCU6743065.1"/>
    <property type="molecule type" value="Genomic_DNA"/>
</dbReference>
<evidence type="ECO:0000313" key="4">
    <source>
        <dbReference type="Proteomes" id="UP001652432"/>
    </source>
</evidence>
<evidence type="ECO:0000256" key="1">
    <source>
        <dbReference type="ARBA" id="ARBA00023211"/>
    </source>
</evidence>
<dbReference type="CDD" id="cd07944">
    <property type="entry name" value="DRE_TIM_HOA_like"/>
    <property type="match status" value="1"/>
</dbReference>
<dbReference type="InterPro" id="IPR013785">
    <property type="entry name" value="Aldolase_TIM"/>
</dbReference>
<keyword evidence="4" id="KW-1185">Reference proteome</keyword>
<dbReference type="Proteomes" id="UP001652432">
    <property type="component" value="Unassembled WGS sequence"/>
</dbReference>
<dbReference type="Gene3D" id="3.20.20.70">
    <property type="entry name" value="Aldolase class I"/>
    <property type="match status" value="1"/>
</dbReference>
<organism evidence="3 4">
    <name type="scientific">Suilimivivens aceti</name>
    <dbReference type="NCBI Taxonomy" id="2981774"/>
    <lineage>
        <taxon>Bacteria</taxon>
        <taxon>Bacillati</taxon>
        <taxon>Bacillota</taxon>
        <taxon>Clostridia</taxon>
        <taxon>Lachnospirales</taxon>
        <taxon>Lachnospiraceae</taxon>
        <taxon>Suilimivivens</taxon>
    </lineage>
</organism>
<evidence type="ECO:0000259" key="2">
    <source>
        <dbReference type="Pfam" id="PF00682"/>
    </source>
</evidence>
<dbReference type="InterPro" id="IPR050073">
    <property type="entry name" value="2-IPM_HCS-like"/>
</dbReference>
<reference evidence="3 4" key="1">
    <citation type="journal article" date="2021" name="ISME Commun">
        <title>Automated analysis of genomic sequences facilitates high-throughput and comprehensive description of bacteria.</title>
        <authorList>
            <person name="Hitch T.C.A."/>
        </authorList>
    </citation>
    <scope>NUCLEOTIDE SEQUENCE [LARGE SCALE GENOMIC DNA]</scope>
    <source>
        <strain evidence="3 4">Sanger_18</strain>
    </source>
</reference>
<keyword evidence="1" id="KW-0464">Manganese</keyword>
<protein>
    <submittedName>
        <fullName evidence="3">Aldolase catalytic domain-containing protein</fullName>
    </submittedName>
</protein>
<gene>
    <name evidence="3" type="ORF">OCV77_00855</name>
</gene>